<evidence type="ECO:0000313" key="6">
    <source>
        <dbReference type="EMBL" id="KAF2791938.1"/>
    </source>
</evidence>
<feature type="coiled-coil region" evidence="3">
    <location>
        <begin position="643"/>
        <end position="673"/>
    </location>
</feature>
<feature type="compositionally biased region" description="Polar residues" evidence="4">
    <location>
        <begin position="872"/>
        <end position="888"/>
    </location>
</feature>
<feature type="compositionally biased region" description="Basic and acidic residues" evidence="4">
    <location>
        <begin position="93"/>
        <end position="102"/>
    </location>
</feature>
<dbReference type="OrthoDB" id="159449at2759"/>
<feature type="compositionally biased region" description="Polar residues" evidence="4">
    <location>
        <begin position="550"/>
        <end position="561"/>
    </location>
</feature>
<evidence type="ECO:0000256" key="2">
    <source>
        <dbReference type="ARBA" id="ARBA00023054"/>
    </source>
</evidence>
<feature type="compositionally biased region" description="Polar residues" evidence="4">
    <location>
        <begin position="122"/>
        <end position="141"/>
    </location>
</feature>
<sequence length="1011" mass="111414">MEAISVNTAHISHHAAPRSPRTRDDSQDGQPLPTDSMVTVPLSETDGTHAMDQDDDDDDDDDDEMATLHHPHITIDEKRLSSRPTSAELMQAIRERDSRDGSIRSSAMNSPTISLPEEDDTPQTPTSGERPRSNSGGSNESAHVDWAELEKAEEQEPQEEGQDDAMALLLARLEQENNALSADPKANIQKEKSRARSQSRPPSMNQLKRLVQGQEQDGTQMRFSQLPSPPPMTELEFWAALVRDYPQTVQRLPTLSLNKIRGGIPAPLRGVVWQSASGARDKLIEDQYDTLCGESSPYENTINKDLGRSFPGVEMFKDPEGEGQKMLGRVLKCFSLYDNKIGYCQGLGFLVGPLLMQMGDKEAFCVLVRLMEDYDLRSCFLPDLSGLHLRIFQFQRLLHQHMPNLAAHLDSLGVESAYLSQWFLSFFAVTCPLPMLFRIYDVLFAEGASETIMRVALALMKRNEQKILGLTEFEDVMQLLLGRSLWDPYGRNAKSADELVNDFVSFTNDVTRESLQGLEASFKEAQAKDSSNLKVQKSATSFLGRLWGPSNSSTKSVSLSPGLTAPSRPVSFLRRTPSKQSLASTLNSMEGSDSSAHTNSTALTEMSRGSSADALSMKSGHESVALSIRTGPSAKDRDLHYQIEQLLMSVSQLQRQNSELEAALQKQREDRKEDHRIVRTVIDKVRNKQSTLTSPSSRQSRRRTTITSATLSPDLDAQPSIPVTPEIAEVAEALDKQFPAHQTHHRASSMFETKEILRDSLARTKEQLSSETIRAQSLARDLHDRESDLQLARDALRDTRHRLQESYTTSQRHEKTIQDLRSNARKGSLPWGLSGSDSPPDSSPSLTRSNTADSAVSTTSGLRELRLGRTPSLKTTAPPQQFTKRSSSLATQAILANENQTPVQDEALLLELVNAKTAEAVARQELEEMKNKFEGMRKAMGVKTTSAVPPSGNGIMGMGIGMGMGMKATSMPTPATTPTPTPTPPSTTGVGGFWSGWKRSVSTTSATIPAS</sequence>
<dbReference type="InterPro" id="IPR000195">
    <property type="entry name" value="Rab-GAP-TBC_dom"/>
</dbReference>
<dbReference type="EMBL" id="MU001994">
    <property type="protein sequence ID" value="KAF2791938.1"/>
    <property type="molecule type" value="Genomic_DNA"/>
</dbReference>
<feature type="compositionally biased region" description="Polar residues" evidence="4">
    <location>
        <begin position="847"/>
        <end position="861"/>
    </location>
</feature>
<organism evidence="6 7">
    <name type="scientific">Melanomma pulvis-pyrius CBS 109.77</name>
    <dbReference type="NCBI Taxonomy" id="1314802"/>
    <lineage>
        <taxon>Eukaryota</taxon>
        <taxon>Fungi</taxon>
        <taxon>Dikarya</taxon>
        <taxon>Ascomycota</taxon>
        <taxon>Pezizomycotina</taxon>
        <taxon>Dothideomycetes</taxon>
        <taxon>Pleosporomycetidae</taxon>
        <taxon>Pleosporales</taxon>
        <taxon>Melanommataceae</taxon>
        <taxon>Melanomma</taxon>
    </lineage>
</organism>
<dbReference type="AlphaFoldDB" id="A0A6A6X6P8"/>
<feature type="region of interest" description="Disordered" evidence="4">
    <location>
        <begin position="803"/>
        <end position="888"/>
    </location>
</feature>
<dbReference type="PANTHER" id="PTHR47219:SF9">
    <property type="entry name" value="GTPASE ACTIVATING PROTEIN AND CENTROSOME-ASSOCIATED, ISOFORM B"/>
    <property type="match status" value="1"/>
</dbReference>
<dbReference type="PROSITE" id="PS50086">
    <property type="entry name" value="TBC_RABGAP"/>
    <property type="match status" value="1"/>
</dbReference>
<feature type="compositionally biased region" description="Low complexity" evidence="4">
    <location>
        <begin position="827"/>
        <end position="846"/>
    </location>
</feature>
<feature type="region of interest" description="Disordered" evidence="4">
    <location>
        <begin position="765"/>
        <end position="784"/>
    </location>
</feature>
<accession>A0A6A6X6P8</accession>
<feature type="domain" description="Rab-GAP TBC" evidence="5">
    <location>
        <begin position="263"/>
        <end position="447"/>
    </location>
</feature>
<dbReference type="Gene3D" id="1.10.472.80">
    <property type="entry name" value="Ypt/Rab-GAP domain of gyp1p, domain 3"/>
    <property type="match status" value="1"/>
</dbReference>
<dbReference type="Proteomes" id="UP000799757">
    <property type="component" value="Unassembled WGS sequence"/>
</dbReference>
<feature type="region of interest" description="Disordered" evidence="4">
    <location>
        <begin position="178"/>
        <end position="230"/>
    </location>
</feature>
<evidence type="ECO:0000256" key="3">
    <source>
        <dbReference type="SAM" id="Coils"/>
    </source>
</evidence>
<protein>
    <recommendedName>
        <fullName evidence="5">Rab-GAP TBC domain-containing protein</fullName>
    </recommendedName>
</protein>
<feature type="compositionally biased region" description="Polar residues" evidence="4">
    <location>
        <begin position="196"/>
        <end position="206"/>
    </location>
</feature>
<reference evidence="6" key="1">
    <citation type="journal article" date="2020" name="Stud. Mycol.">
        <title>101 Dothideomycetes genomes: a test case for predicting lifestyles and emergence of pathogens.</title>
        <authorList>
            <person name="Haridas S."/>
            <person name="Albert R."/>
            <person name="Binder M."/>
            <person name="Bloem J."/>
            <person name="Labutti K."/>
            <person name="Salamov A."/>
            <person name="Andreopoulos B."/>
            <person name="Baker S."/>
            <person name="Barry K."/>
            <person name="Bills G."/>
            <person name="Bluhm B."/>
            <person name="Cannon C."/>
            <person name="Castanera R."/>
            <person name="Culley D."/>
            <person name="Daum C."/>
            <person name="Ezra D."/>
            <person name="Gonzalez J."/>
            <person name="Henrissat B."/>
            <person name="Kuo A."/>
            <person name="Liang C."/>
            <person name="Lipzen A."/>
            <person name="Lutzoni F."/>
            <person name="Magnuson J."/>
            <person name="Mondo S."/>
            <person name="Nolan M."/>
            <person name="Ohm R."/>
            <person name="Pangilinan J."/>
            <person name="Park H.-J."/>
            <person name="Ramirez L."/>
            <person name="Alfaro M."/>
            <person name="Sun H."/>
            <person name="Tritt A."/>
            <person name="Yoshinaga Y."/>
            <person name="Zwiers L.-H."/>
            <person name="Turgeon B."/>
            <person name="Goodwin S."/>
            <person name="Spatafora J."/>
            <person name="Crous P."/>
            <person name="Grigoriev I."/>
        </authorList>
    </citation>
    <scope>NUCLEOTIDE SEQUENCE</scope>
    <source>
        <strain evidence="6">CBS 109.77</strain>
    </source>
</reference>
<gene>
    <name evidence="6" type="ORF">K505DRAFT_408925</name>
</gene>
<feature type="coiled-coil region" evidence="3">
    <location>
        <begin position="912"/>
        <end position="939"/>
    </location>
</feature>
<feature type="compositionally biased region" description="Acidic residues" evidence="4">
    <location>
        <begin position="53"/>
        <end position="65"/>
    </location>
</feature>
<dbReference type="SMART" id="SM00164">
    <property type="entry name" value="TBC"/>
    <property type="match status" value="1"/>
</dbReference>
<dbReference type="Gene3D" id="1.10.10.750">
    <property type="entry name" value="Ypt/Rab-GAP domain of gyp1p, domain 1"/>
    <property type="match status" value="1"/>
</dbReference>
<evidence type="ECO:0000259" key="5">
    <source>
        <dbReference type="PROSITE" id="PS50086"/>
    </source>
</evidence>
<feature type="compositionally biased region" description="Pro residues" evidence="4">
    <location>
        <begin position="975"/>
        <end position="985"/>
    </location>
</feature>
<dbReference type="InterPro" id="IPR035969">
    <property type="entry name" value="Rab-GAP_TBC_sf"/>
</dbReference>
<keyword evidence="7" id="KW-1185">Reference proteome</keyword>
<name>A0A6A6X6P8_9PLEO</name>
<dbReference type="FunFam" id="1.10.8.270:FF:000001">
    <property type="entry name" value="TBC1 domain family member 1"/>
    <property type="match status" value="1"/>
</dbReference>
<dbReference type="SUPFAM" id="SSF47923">
    <property type="entry name" value="Ypt/Rab-GAP domain of gyp1p"/>
    <property type="match status" value="2"/>
</dbReference>
<dbReference type="GO" id="GO:0005096">
    <property type="term" value="F:GTPase activator activity"/>
    <property type="evidence" value="ECO:0007669"/>
    <property type="project" value="UniProtKB-KW"/>
</dbReference>
<proteinExistence type="predicted"/>
<feature type="compositionally biased region" description="Polar residues" evidence="4">
    <location>
        <begin position="213"/>
        <end position="226"/>
    </location>
</feature>
<dbReference type="InterPro" id="IPR050302">
    <property type="entry name" value="Rab_GAP_TBC_domain"/>
</dbReference>
<dbReference type="PANTHER" id="PTHR47219">
    <property type="entry name" value="RAB GTPASE-ACTIVATING PROTEIN 1-LIKE"/>
    <property type="match status" value="1"/>
</dbReference>
<feature type="compositionally biased region" description="Polar residues" evidence="4">
    <location>
        <begin position="578"/>
        <end position="610"/>
    </location>
</feature>
<feature type="region of interest" description="Disordered" evidence="4">
    <location>
        <begin position="972"/>
        <end position="996"/>
    </location>
</feature>
<keyword evidence="1" id="KW-0343">GTPase activation</keyword>
<dbReference type="FunFam" id="1.10.10.750:FF:000003">
    <property type="entry name" value="GTPase activating protein (Evi5)"/>
    <property type="match status" value="1"/>
</dbReference>
<dbReference type="Pfam" id="PF00566">
    <property type="entry name" value="RabGAP-TBC"/>
    <property type="match status" value="1"/>
</dbReference>
<dbReference type="Gene3D" id="1.10.8.270">
    <property type="entry name" value="putative rabgap domain of human tbc1 domain family member 14 like domains"/>
    <property type="match status" value="1"/>
</dbReference>
<evidence type="ECO:0000313" key="7">
    <source>
        <dbReference type="Proteomes" id="UP000799757"/>
    </source>
</evidence>
<feature type="region of interest" description="Disordered" evidence="4">
    <location>
        <begin position="550"/>
        <end position="618"/>
    </location>
</feature>
<dbReference type="FunFam" id="1.10.472.80:FF:000027">
    <property type="entry name" value="GTPase activating protein (Evi5)"/>
    <property type="match status" value="1"/>
</dbReference>
<feature type="compositionally biased region" description="Polar residues" evidence="4">
    <location>
        <begin position="1"/>
        <end position="10"/>
    </location>
</feature>
<feature type="region of interest" description="Disordered" evidence="4">
    <location>
        <begin position="1"/>
        <end position="142"/>
    </location>
</feature>
<evidence type="ECO:0000256" key="1">
    <source>
        <dbReference type="ARBA" id="ARBA00022468"/>
    </source>
</evidence>
<keyword evidence="2 3" id="KW-0175">Coiled coil</keyword>
<evidence type="ECO:0000256" key="4">
    <source>
        <dbReference type="SAM" id="MobiDB-lite"/>
    </source>
</evidence>
<feature type="compositionally biased region" description="Polar residues" evidence="4">
    <location>
        <begin position="103"/>
        <end position="113"/>
    </location>
</feature>
<dbReference type="GO" id="GO:0031267">
    <property type="term" value="F:small GTPase binding"/>
    <property type="evidence" value="ECO:0007669"/>
    <property type="project" value="TreeGrafter"/>
</dbReference>